<dbReference type="InterPro" id="IPR009057">
    <property type="entry name" value="Homeodomain-like_sf"/>
</dbReference>
<dbReference type="SUPFAM" id="SSF46689">
    <property type="entry name" value="Homeodomain-like"/>
    <property type="match status" value="1"/>
</dbReference>
<feature type="compositionally biased region" description="Low complexity" evidence="1">
    <location>
        <begin position="326"/>
        <end position="354"/>
    </location>
</feature>
<feature type="compositionally biased region" description="Low complexity" evidence="1">
    <location>
        <begin position="217"/>
        <end position="248"/>
    </location>
</feature>
<dbReference type="AlphaFoldDB" id="A0A2K3DYQ3"/>
<evidence type="ECO:0000313" key="5">
    <source>
        <dbReference type="Proteomes" id="UP000006906"/>
    </source>
</evidence>
<feature type="region of interest" description="Disordered" evidence="1">
    <location>
        <begin position="326"/>
        <end position="399"/>
    </location>
</feature>
<feature type="domain" description="HTH myb-type" evidence="3">
    <location>
        <begin position="20"/>
        <end position="75"/>
    </location>
</feature>
<dbReference type="GO" id="GO:0006355">
    <property type="term" value="P:regulation of DNA-templated transcription"/>
    <property type="evidence" value="ECO:0000318"/>
    <property type="project" value="GO_Central"/>
</dbReference>
<feature type="region of interest" description="Disordered" evidence="1">
    <location>
        <begin position="189"/>
        <end position="250"/>
    </location>
</feature>
<accession>A0A2K3DYQ3</accession>
<feature type="compositionally biased region" description="Low complexity" evidence="1">
    <location>
        <begin position="361"/>
        <end position="378"/>
    </location>
</feature>
<dbReference type="KEGG" id="cre:CHLRE_03g197100v5"/>
<evidence type="ECO:0000256" key="1">
    <source>
        <dbReference type="SAM" id="MobiDB-lite"/>
    </source>
</evidence>
<feature type="domain" description="HTH myb-type" evidence="3">
    <location>
        <begin position="76"/>
        <end position="130"/>
    </location>
</feature>
<dbReference type="RefSeq" id="XP_001693140.2">
    <property type="nucleotide sequence ID" value="XM_001693088.2"/>
</dbReference>
<dbReference type="SMART" id="SM00717">
    <property type="entry name" value="SANT"/>
    <property type="match status" value="2"/>
</dbReference>
<organism evidence="4 5">
    <name type="scientific">Chlamydomonas reinhardtii</name>
    <name type="common">Chlamydomonas smithii</name>
    <dbReference type="NCBI Taxonomy" id="3055"/>
    <lineage>
        <taxon>Eukaryota</taxon>
        <taxon>Viridiplantae</taxon>
        <taxon>Chlorophyta</taxon>
        <taxon>core chlorophytes</taxon>
        <taxon>Chlorophyceae</taxon>
        <taxon>CS clade</taxon>
        <taxon>Chlamydomonadales</taxon>
        <taxon>Chlamydomonadaceae</taxon>
        <taxon>Chlamydomonas</taxon>
    </lineage>
</organism>
<feature type="domain" description="Myb-like" evidence="2">
    <location>
        <begin position="76"/>
        <end position="126"/>
    </location>
</feature>
<dbReference type="CDD" id="cd00167">
    <property type="entry name" value="SANT"/>
    <property type="match status" value="2"/>
</dbReference>
<dbReference type="Proteomes" id="UP000006906">
    <property type="component" value="Chromosome 3"/>
</dbReference>
<dbReference type="Gene3D" id="1.10.10.60">
    <property type="entry name" value="Homeodomain-like"/>
    <property type="match status" value="2"/>
</dbReference>
<dbReference type="PANTHER" id="PTHR45614">
    <property type="entry name" value="MYB PROTEIN-RELATED"/>
    <property type="match status" value="1"/>
</dbReference>
<evidence type="ECO:0000313" key="4">
    <source>
        <dbReference type="EMBL" id="PNW85663.1"/>
    </source>
</evidence>
<dbReference type="GeneID" id="5718774"/>
<dbReference type="PROSITE" id="PS50090">
    <property type="entry name" value="MYB_LIKE"/>
    <property type="match status" value="2"/>
</dbReference>
<feature type="domain" description="Myb-like" evidence="2">
    <location>
        <begin position="20"/>
        <end position="75"/>
    </location>
</feature>
<keyword evidence="5" id="KW-1185">Reference proteome</keyword>
<protein>
    <submittedName>
        <fullName evidence="4">Uncharacterized protein</fullName>
    </submittedName>
</protein>
<dbReference type="SMR" id="A0A2K3DYQ3"/>
<dbReference type="Pfam" id="PF00249">
    <property type="entry name" value="Myb_DNA-binding"/>
    <property type="match status" value="2"/>
</dbReference>
<proteinExistence type="predicted"/>
<dbReference type="PANTHER" id="PTHR45614:SF232">
    <property type="entry name" value="TRANSCRIPTION FACTOR MYB3R-2"/>
    <property type="match status" value="1"/>
</dbReference>
<dbReference type="InterPro" id="IPR017930">
    <property type="entry name" value="Myb_dom"/>
</dbReference>
<dbReference type="GO" id="GO:0005634">
    <property type="term" value="C:nucleus"/>
    <property type="evidence" value="ECO:0000318"/>
    <property type="project" value="GO_Central"/>
</dbReference>
<evidence type="ECO:0000259" key="3">
    <source>
        <dbReference type="PROSITE" id="PS51294"/>
    </source>
</evidence>
<dbReference type="ExpressionAtlas" id="A0A2K3DYQ3">
    <property type="expression patterns" value="baseline and differential"/>
</dbReference>
<dbReference type="EMBL" id="CM008964">
    <property type="protein sequence ID" value="PNW85663.1"/>
    <property type="molecule type" value="Genomic_DNA"/>
</dbReference>
<reference evidence="4 5" key="1">
    <citation type="journal article" date="2007" name="Science">
        <title>The Chlamydomonas genome reveals the evolution of key animal and plant functions.</title>
        <authorList>
            <person name="Merchant S.S."/>
            <person name="Prochnik S.E."/>
            <person name="Vallon O."/>
            <person name="Harris E.H."/>
            <person name="Karpowicz S.J."/>
            <person name="Witman G.B."/>
            <person name="Terry A."/>
            <person name="Salamov A."/>
            <person name="Fritz-Laylin L.K."/>
            <person name="Marechal-Drouard L."/>
            <person name="Marshall W.F."/>
            <person name="Qu L.H."/>
            <person name="Nelson D.R."/>
            <person name="Sanderfoot A.A."/>
            <person name="Spalding M.H."/>
            <person name="Kapitonov V.V."/>
            <person name="Ren Q."/>
            <person name="Ferris P."/>
            <person name="Lindquist E."/>
            <person name="Shapiro H."/>
            <person name="Lucas S.M."/>
            <person name="Grimwood J."/>
            <person name="Schmutz J."/>
            <person name="Cardol P."/>
            <person name="Cerutti H."/>
            <person name="Chanfreau G."/>
            <person name="Chen C.L."/>
            <person name="Cognat V."/>
            <person name="Croft M.T."/>
            <person name="Dent R."/>
            <person name="Dutcher S."/>
            <person name="Fernandez E."/>
            <person name="Fukuzawa H."/>
            <person name="Gonzalez-Ballester D."/>
            <person name="Gonzalez-Halphen D."/>
            <person name="Hallmann A."/>
            <person name="Hanikenne M."/>
            <person name="Hippler M."/>
            <person name="Inwood W."/>
            <person name="Jabbari K."/>
            <person name="Kalanon M."/>
            <person name="Kuras R."/>
            <person name="Lefebvre P.A."/>
            <person name="Lemaire S.D."/>
            <person name="Lobanov A.V."/>
            <person name="Lohr M."/>
            <person name="Manuell A."/>
            <person name="Meier I."/>
            <person name="Mets L."/>
            <person name="Mittag M."/>
            <person name="Mittelmeier T."/>
            <person name="Moroney J.V."/>
            <person name="Moseley J."/>
            <person name="Napoli C."/>
            <person name="Nedelcu A.M."/>
            <person name="Niyogi K."/>
            <person name="Novoselov S.V."/>
            <person name="Paulsen I.T."/>
            <person name="Pazour G."/>
            <person name="Purton S."/>
            <person name="Ral J.P."/>
            <person name="Riano-Pachon D.M."/>
            <person name="Riekhof W."/>
            <person name="Rymarquis L."/>
            <person name="Schroda M."/>
            <person name="Stern D."/>
            <person name="Umen J."/>
            <person name="Willows R."/>
            <person name="Wilson N."/>
            <person name="Zimmer S.L."/>
            <person name="Allmer J."/>
            <person name="Balk J."/>
            <person name="Bisova K."/>
            <person name="Chen C.J."/>
            <person name="Elias M."/>
            <person name="Gendler K."/>
            <person name="Hauser C."/>
            <person name="Lamb M.R."/>
            <person name="Ledford H."/>
            <person name="Long J.C."/>
            <person name="Minagawa J."/>
            <person name="Page M.D."/>
            <person name="Pan J."/>
            <person name="Pootakham W."/>
            <person name="Roje S."/>
            <person name="Rose A."/>
            <person name="Stahlberg E."/>
            <person name="Terauchi A.M."/>
            <person name="Yang P."/>
            <person name="Ball S."/>
            <person name="Bowler C."/>
            <person name="Dieckmann C.L."/>
            <person name="Gladyshev V.N."/>
            <person name="Green P."/>
            <person name="Jorgensen R."/>
            <person name="Mayfield S."/>
            <person name="Mueller-Roeber B."/>
            <person name="Rajamani S."/>
            <person name="Sayre R.T."/>
            <person name="Brokstein P."/>
            <person name="Dubchak I."/>
            <person name="Goodstein D."/>
            <person name="Hornick L."/>
            <person name="Huang Y.W."/>
            <person name="Jhaveri J."/>
            <person name="Luo Y."/>
            <person name="Martinez D."/>
            <person name="Ngau W.C."/>
            <person name="Otillar B."/>
            <person name="Poliakov A."/>
            <person name="Porter A."/>
            <person name="Szajkowski L."/>
            <person name="Werner G."/>
            <person name="Zhou K."/>
            <person name="Grigoriev I.V."/>
            <person name="Rokhsar D.S."/>
            <person name="Grossman A.R."/>
        </authorList>
    </citation>
    <scope>NUCLEOTIDE SEQUENCE [LARGE SCALE GENOMIC DNA]</scope>
    <source>
        <strain evidence="5">CC-503</strain>
    </source>
</reference>
<name>A0A2K3DYQ3_CHLRE</name>
<sequence>MSGDSSAGERRRRYPLANIKGGWSAVEDTTLKRLVEEFGEGNWSVIARHLNASLGKPSDSGRIGKQCRERYNHHLRPDIKKDAWTEEEESLLVAAHLRYGNRWSDIAKVIRGRTENAVKNHWNATLRRKDGDKAIRSGTAPQSCVLKNYMIRLHLLPGPPVGPTAATTALPDNAAAAVAPLPAKPVAKRARSSVAAESPKVAGGVHPADPAQPGPSPSSSTSTHDGVSSSPHRSFDASVASPAGGAAANRKRPRIITFAAAPDPAAAIAASTLSRHASPAPLAAMPMQDGMPMPLFAPLSLLAVPNLTGQVTAAPTAPVAMRMQFQMQQQQQQDMHPQMQQQVAMQPSAPAMRRPSPRPQPVQQQQQQQQMRGSSQPRTSQPPQRGSAPLGWASDSAEDSLYGSPVSDRFVDMQFEEDYLCSHGAGGQKAAAIAAPASYKAADETQGQELQLQLAGVGSSEVQAAQIMLALRSLAGGL</sequence>
<gene>
    <name evidence="4" type="ORF">CHLRE_03g197100v5</name>
</gene>
<dbReference type="GO" id="GO:0000978">
    <property type="term" value="F:RNA polymerase II cis-regulatory region sequence-specific DNA binding"/>
    <property type="evidence" value="ECO:0000318"/>
    <property type="project" value="GO_Central"/>
</dbReference>
<dbReference type="Gramene" id="PNW85663">
    <property type="protein sequence ID" value="PNW85663"/>
    <property type="gene ID" value="CHLRE_03g197100v5"/>
</dbReference>
<dbReference type="PaxDb" id="3055-EDP03166"/>
<evidence type="ECO:0000259" key="2">
    <source>
        <dbReference type="PROSITE" id="PS50090"/>
    </source>
</evidence>
<dbReference type="InterPro" id="IPR050560">
    <property type="entry name" value="MYB_TF"/>
</dbReference>
<dbReference type="PROSITE" id="PS51294">
    <property type="entry name" value="HTH_MYB"/>
    <property type="match status" value="2"/>
</dbReference>
<dbReference type="GO" id="GO:0000981">
    <property type="term" value="F:DNA-binding transcription factor activity, RNA polymerase II-specific"/>
    <property type="evidence" value="ECO:0000318"/>
    <property type="project" value="GO_Central"/>
</dbReference>
<dbReference type="OrthoDB" id="2143914at2759"/>
<dbReference type="InParanoid" id="A0A2K3DYQ3"/>
<dbReference type="InterPro" id="IPR001005">
    <property type="entry name" value="SANT/Myb"/>
</dbReference>